<feature type="non-terminal residue" evidence="3">
    <location>
        <position position="69"/>
    </location>
</feature>
<dbReference type="AlphaFoldDB" id="X0UZ48"/>
<sequence>MSNIFKKLKERFYIVNNEKGSVLLVSVLILILVTVIGIAATNTSTIEILISGNDKWHKMAFHEADGGTE</sequence>
<evidence type="ECO:0000313" key="3">
    <source>
        <dbReference type="EMBL" id="GAG11109.1"/>
    </source>
</evidence>
<protein>
    <recommendedName>
        <fullName evidence="2">Type 4 fimbrial biogenesis protein PilX N-terminal domain-containing protein</fullName>
    </recommendedName>
</protein>
<feature type="transmembrane region" description="Helical" evidence="1">
    <location>
        <begin position="21"/>
        <end position="40"/>
    </location>
</feature>
<evidence type="ECO:0000256" key="1">
    <source>
        <dbReference type="SAM" id="Phobius"/>
    </source>
</evidence>
<keyword evidence="1" id="KW-0472">Membrane</keyword>
<proteinExistence type="predicted"/>
<feature type="domain" description="Type 4 fimbrial biogenesis protein PilX N-terminal" evidence="2">
    <location>
        <begin position="19"/>
        <end position="68"/>
    </location>
</feature>
<accession>X0UZ48</accession>
<dbReference type="InterPro" id="IPR025746">
    <property type="entry name" value="PilX_N_dom"/>
</dbReference>
<name>X0UZ48_9ZZZZ</name>
<keyword evidence="1" id="KW-0812">Transmembrane</keyword>
<dbReference type="Pfam" id="PF14341">
    <property type="entry name" value="PilX_N"/>
    <property type="match status" value="1"/>
</dbReference>
<gene>
    <name evidence="3" type="ORF">S01H1_41082</name>
</gene>
<organism evidence="3">
    <name type="scientific">marine sediment metagenome</name>
    <dbReference type="NCBI Taxonomy" id="412755"/>
    <lineage>
        <taxon>unclassified sequences</taxon>
        <taxon>metagenomes</taxon>
        <taxon>ecological metagenomes</taxon>
    </lineage>
</organism>
<reference evidence="3" key="1">
    <citation type="journal article" date="2014" name="Front. Microbiol.">
        <title>High frequency of phylogenetically diverse reductive dehalogenase-homologous genes in deep subseafloor sedimentary metagenomes.</title>
        <authorList>
            <person name="Kawai M."/>
            <person name="Futagami T."/>
            <person name="Toyoda A."/>
            <person name="Takaki Y."/>
            <person name="Nishi S."/>
            <person name="Hori S."/>
            <person name="Arai W."/>
            <person name="Tsubouchi T."/>
            <person name="Morono Y."/>
            <person name="Uchiyama I."/>
            <person name="Ito T."/>
            <person name="Fujiyama A."/>
            <person name="Inagaki F."/>
            <person name="Takami H."/>
        </authorList>
    </citation>
    <scope>NUCLEOTIDE SEQUENCE</scope>
    <source>
        <strain evidence="3">Expedition CK06-06</strain>
    </source>
</reference>
<comment type="caution">
    <text evidence="3">The sequence shown here is derived from an EMBL/GenBank/DDBJ whole genome shotgun (WGS) entry which is preliminary data.</text>
</comment>
<keyword evidence="1" id="KW-1133">Transmembrane helix</keyword>
<dbReference type="EMBL" id="BARS01026038">
    <property type="protein sequence ID" value="GAG11109.1"/>
    <property type="molecule type" value="Genomic_DNA"/>
</dbReference>
<evidence type="ECO:0000259" key="2">
    <source>
        <dbReference type="Pfam" id="PF14341"/>
    </source>
</evidence>